<dbReference type="EMBL" id="DXBE01000069">
    <property type="protein sequence ID" value="HIZ70061.1"/>
    <property type="molecule type" value="Genomic_DNA"/>
</dbReference>
<organism evidence="8 9">
    <name type="scientific">Candidatus Prevotella avicola</name>
    <dbReference type="NCBI Taxonomy" id="2838738"/>
    <lineage>
        <taxon>Bacteria</taxon>
        <taxon>Pseudomonadati</taxon>
        <taxon>Bacteroidota</taxon>
        <taxon>Bacteroidia</taxon>
        <taxon>Bacteroidales</taxon>
        <taxon>Prevotellaceae</taxon>
        <taxon>Prevotella</taxon>
    </lineage>
</organism>
<dbReference type="InterPro" id="IPR039910">
    <property type="entry name" value="D15-like"/>
</dbReference>
<evidence type="ECO:0000259" key="7">
    <source>
        <dbReference type="Pfam" id="PF01103"/>
    </source>
</evidence>
<evidence type="ECO:0000313" key="8">
    <source>
        <dbReference type="EMBL" id="HIZ70061.1"/>
    </source>
</evidence>
<proteinExistence type="predicted"/>
<dbReference type="PROSITE" id="PS51257">
    <property type="entry name" value="PROKAR_LIPOPROTEIN"/>
    <property type="match status" value="1"/>
</dbReference>
<keyword evidence="4 6" id="KW-0472">Membrane</keyword>
<reference evidence="8" key="1">
    <citation type="journal article" date="2021" name="PeerJ">
        <title>Extensive microbial diversity within the chicken gut microbiome revealed by metagenomics and culture.</title>
        <authorList>
            <person name="Gilroy R."/>
            <person name="Ravi A."/>
            <person name="Getino M."/>
            <person name="Pursley I."/>
            <person name="Horton D.L."/>
            <person name="Alikhan N.F."/>
            <person name="Baker D."/>
            <person name="Gharbi K."/>
            <person name="Hall N."/>
            <person name="Watson M."/>
            <person name="Adriaenssens E.M."/>
            <person name="Foster-Nyarko E."/>
            <person name="Jarju S."/>
            <person name="Secka A."/>
            <person name="Antonio M."/>
            <person name="Oren A."/>
            <person name="Chaudhuri R.R."/>
            <person name="La Ragione R."/>
            <person name="Hildebrand F."/>
            <person name="Pallen M.J."/>
        </authorList>
    </citation>
    <scope>NUCLEOTIDE SEQUENCE</scope>
    <source>
        <strain evidence="8">ChiHecec3B27-8219</strain>
    </source>
</reference>
<comment type="subcellular location">
    <subcellularLocation>
        <location evidence="1">Membrane</location>
    </subcellularLocation>
</comment>
<accession>A0A9D2G0H9</accession>
<dbReference type="AlphaFoldDB" id="A0A9D2G0H9"/>
<sequence>MSKRSSIYHIIYIALAAIVISFSLTSCSTTRAIPDDEQLFAGLKKISYVNYEEGGHADSTIAEMEYVLASAPTEALFGSSYHMSPFPVRLWIWNAFSKSDNAFARWMTRTFGTEPKLLSEVNPDLRAQVAEGELMKRGYFNSKVSYEEITLKNPKKAKISYTVNMGPLWRLDSIAYMSFPAVADSLIKSSASDTYLHKGSPFSVSDLESERQRLASLFQDHGYYFYQSGYASYLADTAAVPHRVQLRLALADSIDPRAHRRWYIGNIDVNMRKEMTDSLDNYFKFRHLRFNYRGKKPPIRPGVFMTGLRLRHGRPYRLENVERFTKHLQSTGLFSYSGIRFTPRDTSATCDTLDARIDLVLDKPYDFYIEANAKGKTSGRYGPELVVGFVKRNAFRGGEKLDINLHGSYEWQTGHASEGSSTGVNSYEYGLDASLTFPRIITPWTLFTSPVKQYERLTSENNTEDRRKRRRRARRRFFSNPTTVVELSTNTLNRSGYFMRNVVSAELTYDWSTSPSSHHSFSPLLLSYEYMNERTAAFDSLLAKNAYLQVSMRDQFVPKMSYTYTYRSPSRFRNPITWRTTVSEASNLLAAGYAVFGEGWNKKDKTMFKNPFAQFVKVETKFVKQWNFSEYSSLVGHVNAGVVYSYGNTNSAPYYEQFYVGGANSIRAFNVRSIGPGTYLRKKGRSSYIDQTGDVKLQLNLEYRMRLWGSLHGALFLDAGNVWTLRDHEELEGCKFEIGNFYKQLALGTGVGLRYDLGMFVIRLDWGIGLHVPYETGKSGFYNIPKFSDGHAIHLAVGYPF</sequence>
<evidence type="ECO:0000256" key="5">
    <source>
        <dbReference type="ARBA" id="ARBA00023237"/>
    </source>
</evidence>
<keyword evidence="5" id="KW-0998">Cell outer membrane</keyword>
<reference evidence="8" key="2">
    <citation type="submission" date="2021-04" db="EMBL/GenBank/DDBJ databases">
        <authorList>
            <person name="Gilroy R."/>
        </authorList>
    </citation>
    <scope>NUCLEOTIDE SEQUENCE</scope>
    <source>
        <strain evidence="8">ChiHecec3B27-8219</strain>
    </source>
</reference>
<evidence type="ECO:0000256" key="3">
    <source>
        <dbReference type="ARBA" id="ARBA00022729"/>
    </source>
</evidence>
<gene>
    <name evidence="8" type="ORF">H9966_09375</name>
</gene>
<keyword evidence="3" id="KW-0732">Signal</keyword>
<dbReference type="GO" id="GO:0019867">
    <property type="term" value="C:outer membrane"/>
    <property type="evidence" value="ECO:0007669"/>
    <property type="project" value="InterPro"/>
</dbReference>
<dbReference type="Proteomes" id="UP000824055">
    <property type="component" value="Unassembled WGS sequence"/>
</dbReference>
<keyword evidence="6" id="KW-1133">Transmembrane helix</keyword>
<dbReference type="InterPro" id="IPR000184">
    <property type="entry name" value="Bac_surfAg_D15"/>
</dbReference>
<evidence type="ECO:0000256" key="2">
    <source>
        <dbReference type="ARBA" id="ARBA00022692"/>
    </source>
</evidence>
<evidence type="ECO:0000256" key="1">
    <source>
        <dbReference type="ARBA" id="ARBA00004370"/>
    </source>
</evidence>
<dbReference type="Pfam" id="PF01103">
    <property type="entry name" value="Omp85"/>
    <property type="match status" value="1"/>
</dbReference>
<protein>
    <submittedName>
        <fullName evidence="8">BamA/TamA family outer membrane protein</fullName>
    </submittedName>
</protein>
<feature type="domain" description="Bacterial surface antigen (D15)" evidence="7">
    <location>
        <begin position="614"/>
        <end position="781"/>
    </location>
</feature>
<dbReference type="Gene3D" id="2.40.160.50">
    <property type="entry name" value="membrane protein fhac: a member of the omp85/tpsb transporter family"/>
    <property type="match status" value="1"/>
</dbReference>
<dbReference type="PANTHER" id="PTHR12815:SF47">
    <property type="entry name" value="TRANSLOCATION AND ASSEMBLY MODULE SUBUNIT TAMA"/>
    <property type="match status" value="1"/>
</dbReference>
<feature type="transmembrane region" description="Helical" evidence="6">
    <location>
        <begin position="7"/>
        <end position="24"/>
    </location>
</feature>
<keyword evidence="2 6" id="KW-0812">Transmembrane</keyword>
<comment type="caution">
    <text evidence="8">The sequence shown here is derived from an EMBL/GenBank/DDBJ whole genome shotgun (WGS) entry which is preliminary data.</text>
</comment>
<name>A0A9D2G0H9_9BACT</name>
<evidence type="ECO:0000256" key="6">
    <source>
        <dbReference type="SAM" id="Phobius"/>
    </source>
</evidence>
<evidence type="ECO:0000256" key="4">
    <source>
        <dbReference type="ARBA" id="ARBA00023136"/>
    </source>
</evidence>
<dbReference type="PANTHER" id="PTHR12815">
    <property type="entry name" value="SORTING AND ASSEMBLY MACHINERY SAMM50 PROTEIN FAMILY MEMBER"/>
    <property type="match status" value="1"/>
</dbReference>
<evidence type="ECO:0000313" key="9">
    <source>
        <dbReference type="Proteomes" id="UP000824055"/>
    </source>
</evidence>